<organism evidence="2 3">
    <name type="scientific">Curvularia kusanoi</name>
    <name type="common">Cochliobolus kusanoi</name>
    <dbReference type="NCBI Taxonomy" id="90978"/>
    <lineage>
        <taxon>Eukaryota</taxon>
        <taxon>Fungi</taxon>
        <taxon>Dikarya</taxon>
        <taxon>Ascomycota</taxon>
        <taxon>Pezizomycotina</taxon>
        <taxon>Dothideomycetes</taxon>
        <taxon>Pleosporomycetidae</taxon>
        <taxon>Pleosporales</taxon>
        <taxon>Pleosporineae</taxon>
        <taxon>Pleosporaceae</taxon>
        <taxon>Curvularia</taxon>
    </lineage>
</organism>
<feature type="compositionally biased region" description="Polar residues" evidence="1">
    <location>
        <begin position="46"/>
        <end position="55"/>
    </location>
</feature>
<gene>
    <name evidence="2" type="ORF">E8E13_011666</name>
</gene>
<feature type="region of interest" description="Disordered" evidence="1">
    <location>
        <begin position="109"/>
        <end position="128"/>
    </location>
</feature>
<protein>
    <submittedName>
        <fullName evidence="2">Uncharacterized protein</fullName>
    </submittedName>
</protein>
<evidence type="ECO:0000313" key="3">
    <source>
        <dbReference type="Proteomes" id="UP000801428"/>
    </source>
</evidence>
<keyword evidence="3" id="KW-1185">Reference proteome</keyword>
<comment type="caution">
    <text evidence="2">The sequence shown here is derived from an EMBL/GenBank/DDBJ whole genome shotgun (WGS) entry which is preliminary data.</text>
</comment>
<sequence>MLLTSTYYPPMPNQHYVTHAPIHSSPLRERSPNAGAGLFDFNMASQNSENQTKQPQRAFKANPLLQTRDAATKRRRDMFFKRVQNNREDKKWESRGDQLQQLDFVSERKRWESKKAQEAPTEDDVDEELLSDATLPSLSSSAPQPELHMTEADYLLAQEEYELQQLIASMEQDQDQDQGSVSQQHFGSDDEDYDQIFMDCATNYDTQHQQQSEFHNSGNRDVDDMDMTDG</sequence>
<proteinExistence type="predicted"/>
<evidence type="ECO:0000256" key="1">
    <source>
        <dbReference type="SAM" id="MobiDB-lite"/>
    </source>
</evidence>
<evidence type="ECO:0000313" key="2">
    <source>
        <dbReference type="EMBL" id="KAF3011258.1"/>
    </source>
</evidence>
<dbReference type="AlphaFoldDB" id="A0A9P4WF16"/>
<dbReference type="Proteomes" id="UP000801428">
    <property type="component" value="Unassembled WGS sequence"/>
</dbReference>
<dbReference type="EMBL" id="SWKU01000001">
    <property type="protein sequence ID" value="KAF3011258.1"/>
    <property type="molecule type" value="Genomic_DNA"/>
</dbReference>
<accession>A0A9P4WF16</accession>
<name>A0A9P4WF16_CURKU</name>
<feature type="region of interest" description="Disordered" evidence="1">
    <location>
        <begin position="169"/>
        <end position="230"/>
    </location>
</feature>
<feature type="region of interest" description="Disordered" evidence="1">
    <location>
        <begin position="46"/>
        <end position="71"/>
    </location>
</feature>
<feature type="compositionally biased region" description="Polar residues" evidence="1">
    <location>
        <begin position="203"/>
        <end position="219"/>
    </location>
</feature>
<reference evidence="2" key="1">
    <citation type="submission" date="2019-04" db="EMBL/GenBank/DDBJ databases">
        <title>Sequencing of skin fungus with MAO and IRED activity.</title>
        <authorList>
            <person name="Marsaioli A.J."/>
            <person name="Bonatto J.M.C."/>
            <person name="Reis Junior O."/>
        </authorList>
    </citation>
    <scope>NUCLEOTIDE SEQUENCE</scope>
    <source>
        <strain evidence="2">30M1</strain>
    </source>
</reference>
<dbReference type="OrthoDB" id="5279705at2759"/>